<accession>A0A478FRP4</accession>
<dbReference type="AlphaFoldDB" id="A0A478FRP4"/>
<reference evidence="1 2" key="1">
    <citation type="submission" date="2019-01" db="EMBL/GenBank/DDBJ databases">
        <title>Draft genome sequences of Candidatus Mycoplasma haemohominis SWG34-3 identified from a patient with pyrexia, anemia and liver dysfunction.</title>
        <authorList>
            <person name="Sekizuka T."/>
            <person name="Hattori N."/>
            <person name="Katano H."/>
            <person name="Takuma T."/>
            <person name="Ito T."/>
            <person name="Arai N."/>
            <person name="Yanai R."/>
            <person name="Ishii S."/>
            <person name="Miura Y."/>
            <person name="Tokunaga T."/>
            <person name="Watanabe H."/>
            <person name="Nomura N."/>
            <person name="Eguchi J."/>
            <person name="Arai T."/>
            <person name="Hasegawa H."/>
            <person name="Nakamaki T."/>
            <person name="Wakita T."/>
            <person name="Niki Y."/>
            <person name="Kuroda M."/>
        </authorList>
    </citation>
    <scope>NUCLEOTIDE SEQUENCE [LARGE SCALE GENOMIC DNA]</scope>
    <source>
        <strain evidence="1">SWG34-3</strain>
    </source>
</reference>
<evidence type="ECO:0000313" key="1">
    <source>
        <dbReference type="EMBL" id="GCE63734.1"/>
    </source>
</evidence>
<evidence type="ECO:0000313" key="2">
    <source>
        <dbReference type="Proteomes" id="UP000324831"/>
    </source>
</evidence>
<organism evidence="1 2">
    <name type="scientific">Candidatus Mycoplasma haematohominis</name>
    <dbReference type="NCBI Taxonomy" id="1494318"/>
    <lineage>
        <taxon>Bacteria</taxon>
        <taxon>Bacillati</taxon>
        <taxon>Mycoplasmatota</taxon>
        <taxon>Mollicutes</taxon>
        <taxon>Mycoplasmataceae</taxon>
        <taxon>Mycoplasma</taxon>
    </lineage>
</organism>
<protein>
    <submittedName>
        <fullName evidence="1">Uncharacterized protein</fullName>
    </submittedName>
</protein>
<name>A0A478FRP4_9MOLU</name>
<dbReference type="RefSeq" id="WP_216083413.1">
    <property type="nucleotide sequence ID" value="NZ_CACTIB010000021.1"/>
</dbReference>
<dbReference type="Proteomes" id="UP000324831">
    <property type="component" value="Unassembled WGS sequence"/>
</dbReference>
<gene>
    <name evidence="1" type="ORF">MHSWG343_07340</name>
</gene>
<sequence length="167" mass="17593">MSTQAIGAAAAGTAVLGGGGVTIAYAAGAFSASKTQEEERDTYLTQAKKELQATKDYIGNDKTRIQGLLSSTSDTPAYKTTLSGVWGNMSETELKTKDSSLEKPADSEIQDSTKASSVADYVNKWCTHISNKQLDIVPTTSDANRNTWDAFKAACFADKTPPTAPGA</sequence>
<proteinExistence type="predicted"/>
<dbReference type="EMBL" id="BIMN01000003">
    <property type="protein sequence ID" value="GCE63734.1"/>
    <property type="molecule type" value="Genomic_DNA"/>
</dbReference>
<comment type="caution">
    <text evidence="1">The sequence shown here is derived from an EMBL/GenBank/DDBJ whole genome shotgun (WGS) entry which is preliminary data.</text>
</comment>